<evidence type="ECO:0000256" key="2">
    <source>
        <dbReference type="SAM" id="Phobius"/>
    </source>
</evidence>
<dbReference type="EMBL" id="CP021255">
    <property type="protein sequence ID" value="AVD71657.1"/>
    <property type="molecule type" value="Genomic_DNA"/>
</dbReference>
<feature type="transmembrane region" description="Helical" evidence="2">
    <location>
        <begin position="35"/>
        <end position="61"/>
    </location>
</feature>
<dbReference type="AlphaFoldDB" id="A0A2L1GPV4"/>
<feature type="region of interest" description="Disordered" evidence="1">
    <location>
        <begin position="167"/>
        <end position="186"/>
    </location>
</feature>
<dbReference type="KEGG" id="deo:CAY53_09390"/>
<feature type="transmembrane region" description="Helical" evidence="2">
    <location>
        <begin position="127"/>
        <end position="150"/>
    </location>
</feature>
<keyword evidence="5" id="KW-1185">Reference proteome</keyword>
<keyword evidence="2" id="KW-1133">Transmembrane helix</keyword>
<name>A0A2L1GPV4_9BACT</name>
<feature type="compositionally biased region" description="Basic and acidic residues" evidence="1">
    <location>
        <begin position="176"/>
        <end position="186"/>
    </location>
</feature>
<dbReference type="PANTHER" id="PTHR40547">
    <property type="entry name" value="SLL0298 PROTEIN"/>
    <property type="match status" value="1"/>
</dbReference>
<protein>
    <recommendedName>
        <fullName evidence="3">DUF2062 domain-containing protein</fullName>
    </recommendedName>
</protein>
<feature type="transmembrane region" description="Helical" evidence="2">
    <location>
        <begin position="68"/>
        <end position="86"/>
    </location>
</feature>
<dbReference type="Proteomes" id="UP000239867">
    <property type="component" value="Chromosome"/>
</dbReference>
<accession>A0A2L1GPV4</accession>
<dbReference type="PANTHER" id="PTHR40547:SF1">
    <property type="entry name" value="SLL0298 PROTEIN"/>
    <property type="match status" value="1"/>
</dbReference>
<dbReference type="Pfam" id="PF09835">
    <property type="entry name" value="DUF2062"/>
    <property type="match status" value="1"/>
</dbReference>
<gene>
    <name evidence="4" type="ORF">CAY53_09390</name>
</gene>
<dbReference type="RefSeq" id="WP_104936898.1">
    <property type="nucleotide sequence ID" value="NZ_CP021255.1"/>
</dbReference>
<dbReference type="InterPro" id="IPR018639">
    <property type="entry name" value="DUF2062"/>
</dbReference>
<dbReference type="OrthoDB" id="9794343at2"/>
<organism evidence="4 5">
    <name type="scientific">Desulfobulbus oralis</name>
    <dbReference type="NCBI Taxonomy" id="1986146"/>
    <lineage>
        <taxon>Bacteria</taxon>
        <taxon>Pseudomonadati</taxon>
        <taxon>Thermodesulfobacteriota</taxon>
        <taxon>Desulfobulbia</taxon>
        <taxon>Desulfobulbales</taxon>
        <taxon>Desulfobulbaceae</taxon>
        <taxon>Desulfobulbus</taxon>
    </lineage>
</organism>
<reference evidence="4 5" key="1">
    <citation type="journal article" date="2018" name="MBio">
        <title>Insights into the evolution of host association through the isolation and characterization of a novel human periodontal pathobiont, Desulfobulbus oralis.</title>
        <authorList>
            <person name="Cross K.L."/>
            <person name="Chirania P."/>
            <person name="Xiong W."/>
            <person name="Beall C.J."/>
            <person name="Elkins J.G."/>
            <person name="Giannone R.J."/>
            <person name="Griffen A.L."/>
            <person name="Guss A.M."/>
            <person name="Hettich R.L."/>
            <person name="Joshi S.S."/>
            <person name="Mokrzan E.M."/>
            <person name="Martin R.K."/>
            <person name="Zhulin I.B."/>
            <person name="Leys E.J."/>
            <person name="Podar M."/>
        </authorList>
    </citation>
    <scope>NUCLEOTIDE SEQUENCE [LARGE SCALE GENOMIC DNA]</scope>
    <source>
        <strain evidence="4 5">ORNL</strain>
    </source>
</reference>
<proteinExistence type="predicted"/>
<keyword evidence="2" id="KW-0812">Transmembrane</keyword>
<evidence type="ECO:0000256" key="1">
    <source>
        <dbReference type="SAM" id="MobiDB-lite"/>
    </source>
</evidence>
<evidence type="ECO:0000259" key="3">
    <source>
        <dbReference type="Pfam" id="PF09835"/>
    </source>
</evidence>
<evidence type="ECO:0000313" key="5">
    <source>
        <dbReference type="Proteomes" id="UP000239867"/>
    </source>
</evidence>
<feature type="domain" description="DUF2062" evidence="3">
    <location>
        <begin position="12"/>
        <end position="160"/>
    </location>
</feature>
<evidence type="ECO:0000313" key="4">
    <source>
        <dbReference type="EMBL" id="AVD71657.1"/>
    </source>
</evidence>
<keyword evidence="2" id="KW-0472">Membrane</keyword>
<sequence>MGWRDWKHLIRRRARHIYRRTVREKASPEFIAKGWAIGMFYGCLAPFGLQICLSIPTALWLRGSKTGAIFGTLITNPVTIVFLYPMQCYVGLHCMGSNHSYHAIERALANVLQEQNWHALSGIGWELIAAFFLGGALLACIMTPLCYYGIRFLVIRHREKLARKARDSVSGQEVRPAPEERGADKG</sequence>